<dbReference type="SUPFAM" id="SSF53335">
    <property type="entry name" value="S-adenosyl-L-methionine-dependent methyltransferases"/>
    <property type="match status" value="1"/>
</dbReference>
<comment type="function">
    <text evidence="2 7">Catalyzes the formation of N(7)-methylguanine at position 46 (m7G46) in tRNA.</text>
</comment>
<feature type="binding site" evidence="7">
    <location>
        <begin position="194"/>
        <end position="197"/>
    </location>
    <ligand>
        <name>substrate</name>
    </ligand>
</feature>
<dbReference type="Pfam" id="PF02390">
    <property type="entry name" value="Methyltransf_4"/>
    <property type="match status" value="1"/>
</dbReference>
<dbReference type="NCBIfam" id="NF001080">
    <property type="entry name" value="PRK00121.2-2"/>
    <property type="match status" value="1"/>
</dbReference>
<dbReference type="PANTHER" id="PTHR23417">
    <property type="entry name" value="3-DEOXY-D-MANNO-OCTULOSONIC-ACID TRANSFERASE/TRNA GUANINE-N 7 - -METHYLTRANSFERASE"/>
    <property type="match status" value="1"/>
</dbReference>
<keyword evidence="3 7" id="KW-0489">Methyltransferase</keyword>
<evidence type="ECO:0000256" key="1">
    <source>
        <dbReference type="ARBA" id="ARBA00000142"/>
    </source>
</evidence>
<evidence type="ECO:0000256" key="5">
    <source>
        <dbReference type="ARBA" id="ARBA00022691"/>
    </source>
</evidence>
<comment type="caution">
    <text evidence="8">The sequence shown here is derived from an EMBL/GenBank/DDBJ whole genome shotgun (WGS) entry which is preliminary data.</text>
</comment>
<reference evidence="9" key="1">
    <citation type="submission" date="2023-06" db="EMBL/GenBank/DDBJ databases">
        <title>Identification and characterization of horizontal gene transfer across gut microbiota members of farm animals based on homology search.</title>
        <authorList>
            <person name="Zeman M."/>
            <person name="Kubasova T."/>
            <person name="Jahodarova E."/>
            <person name="Nykrynova M."/>
            <person name="Rychlik I."/>
        </authorList>
    </citation>
    <scope>NUCLEOTIDE SEQUENCE [LARGE SCALE GENOMIC DNA]</scope>
    <source>
        <strain evidence="9">ET341</strain>
    </source>
</reference>
<keyword evidence="5 7" id="KW-0949">S-adenosyl-L-methionine</keyword>
<dbReference type="InterPro" id="IPR055361">
    <property type="entry name" value="tRNA_methyltr_TrmB_bact"/>
</dbReference>
<sequence>MRLRNNPKANDILAAHDDIVILDGKQYRGKWNELFGNSNPIYIEIGMGKGDFIIENALRYPNINYIGIEKFPSVMVGAIKKIDQLEKIPSNLKLLKEDAILLTEVFGKDEVNRIHLNFSDPWPKKRHTKRRLTSPAFLDVYQNILIDNGELILKTDNRLLFEYSLVSFQNYGLHFEDVCLDLHHSEGYEDNIQTEYERKFSPFGPIYQVKTTFKGVNKNG</sequence>
<comment type="pathway">
    <text evidence="7">tRNA modification; N(7)-methylguanine-tRNA biosynthesis.</text>
</comment>
<feature type="binding site" evidence="7">
    <location>
        <position position="98"/>
    </location>
    <ligand>
        <name>S-adenosyl-L-methionine</name>
        <dbReference type="ChEBI" id="CHEBI:59789"/>
    </ligand>
</feature>
<evidence type="ECO:0000256" key="6">
    <source>
        <dbReference type="ARBA" id="ARBA00022694"/>
    </source>
</evidence>
<keyword evidence="6 7" id="KW-0819">tRNA processing</keyword>
<feature type="binding site" evidence="7">
    <location>
        <position position="124"/>
    </location>
    <ligand>
        <name>substrate</name>
    </ligand>
</feature>
<dbReference type="EC" id="2.1.1.33" evidence="7"/>
<evidence type="ECO:0000256" key="4">
    <source>
        <dbReference type="ARBA" id="ARBA00022679"/>
    </source>
</evidence>
<evidence type="ECO:0000313" key="9">
    <source>
        <dbReference type="Proteomes" id="UP001529275"/>
    </source>
</evidence>
<dbReference type="InterPro" id="IPR003358">
    <property type="entry name" value="tRNA_(Gua-N-7)_MeTrfase_Trmb"/>
</dbReference>
<feature type="binding site" evidence="7">
    <location>
        <position position="44"/>
    </location>
    <ligand>
        <name>S-adenosyl-L-methionine</name>
        <dbReference type="ChEBI" id="CHEBI:59789"/>
    </ligand>
</feature>
<protein>
    <recommendedName>
        <fullName evidence="7">tRNA (guanine-N(7)-)-methyltransferase</fullName>
        <ecNumber evidence="7">2.1.1.33</ecNumber>
    </recommendedName>
    <alternativeName>
        <fullName evidence="7">tRNA (guanine(46)-N(7))-methyltransferase</fullName>
    </alternativeName>
    <alternativeName>
        <fullName evidence="7">tRNA(m7G46)-methyltransferase</fullName>
    </alternativeName>
</protein>
<reference evidence="8 9" key="2">
    <citation type="submission" date="2023-06" db="EMBL/GenBank/DDBJ databases">
        <authorList>
            <person name="Zeman M."/>
            <person name="Kubasova T."/>
            <person name="Jahodarova E."/>
            <person name="Nykrynova M."/>
            <person name="Rychlik I."/>
        </authorList>
    </citation>
    <scope>NUCLEOTIDE SEQUENCE [LARGE SCALE GENOMIC DNA]</scope>
    <source>
        <strain evidence="8 9">ET341</strain>
    </source>
</reference>
<evidence type="ECO:0000256" key="3">
    <source>
        <dbReference type="ARBA" id="ARBA00022603"/>
    </source>
</evidence>
<dbReference type="PANTHER" id="PTHR23417:SF14">
    <property type="entry name" value="PENTACOTRIPEPTIDE-REPEAT REGION OF PRORP DOMAIN-CONTAINING PROTEIN"/>
    <property type="match status" value="1"/>
</dbReference>
<comment type="caution">
    <text evidence="7">Lacks conserved residue(s) required for the propagation of feature annotation.</text>
</comment>
<dbReference type="NCBIfam" id="TIGR00091">
    <property type="entry name" value="tRNA (guanosine(46)-N7)-methyltransferase TrmB"/>
    <property type="match status" value="1"/>
</dbReference>
<dbReference type="Proteomes" id="UP001529275">
    <property type="component" value="Unassembled WGS sequence"/>
</dbReference>
<feature type="binding site" evidence="7">
    <location>
        <position position="69"/>
    </location>
    <ligand>
        <name>S-adenosyl-L-methionine</name>
        <dbReference type="ChEBI" id="CHEBI:59789"/>
    </ligand>
</feature>
<comment type="catalytic activity">
    <reaction evidence="1 7">
        <text>guanosine(46) in tRNA + S-adenosyl-L-methionine = N(7)-methylguanosine(46) in tRNA + S-adenosyl-L-homocysteine</text>
        <dbReference type="Rhea" id="RHEA:42708"/>
        <dbReference type="Rhea" id="RHEA-COMP:10188"/>
        <dbReference type="Rhea" id="RHEA-COMP:10189"/>
        <dbReference type="ChEBI" id="CHEBI:57856"/>
        <dbReference type="ChEBI" id="CHEBI:59789"/>
        <dbReference type="ChEBI" id="CHEBI:74269"/>
        <dbReference type="ChEBI" id="CHEBI:74480"/>
        <dbReference type="EC" id="2.1.1.33"/>
    </reaction>
</comment>
<dbReference type="PROSITE" id="PS51625">
    <property type="entry name" value="SAM_MT_TRMB"/>
    <property type="match status" value="1"/>
</dbReference>
<comment type="similarity">
    <text evidence="7">Belongs to the class I-like SAM-binding methyltransferase superfamily. TrmB family.</text>
</comment>
<evidence type="ECO:0000256" key="2">
    <source>
        <dbReference type="ARBA" id="ARBA00003015"/>
    </source>
</evidence>
<dbReference type="InterPro" id="IPR029063">
    <property type="entry name" value="SAM-dependent_MTases_sf"/>
</dbReference>
<keyword evidence="9" id="KW-1185">Reference proteome</keyword>
<dbReference type="Gene3D" id="3.40.50.150">
    <property type="entry name" value="Vaccinia Virus protein VP39"/>
    <property type="match status" value="1"/>
</dbReference>
<organism evidence="8 9">
    <name type="scientific">Massilimicrobiota timonensis</name>
    <dbReference type="NCBI Taxonomy" id="1776392"/>
    <lineage>
        <taxon>Bacteria</taxon>
        <taxon>Bacillati</taxon>
        <taxon>Bacillota</taxon>
        <taxon>Erysipelotrichia</taxon>
        <taxon>Erysipelotrichales</taxon>
        <taxon>Erysipelotrichaceae</taxon>
        <taxon>Massilimicrobiota</taxon>
    </lineage>
</organism>
<feature type="binding site" evidence="7">
    <location>
        <position position="120"/>
    </location>
    <ligand>
        <name>S-adenosyl-L-methionine</name>
        <dbReference type="ChEBI" id="CHEBI:59789"/>
    </ligand>
</feature>
<keyword evidence="4 7" id="KW-0808">Transferase</keyword>
<dbReference type="GO" id="GO:0008176">
    <property type="term" value="F:tRNA (guanine(46)-N7)-methyltransferase activity"/>
    <property type="evidence" value="ECO:0007669"/>
    <property type="project" value="UniProtKB-EC"/>
</dbReference>
<proteinExistence type="inferred from homology"/>
<name>A0ABT7UGA3_9FIRM</name>
<evidence type="ECO:0000256" key="7">
    <source>
        <dbReference type="HAMAP-Rule" id="MF_01057"/>
    </source>
</evidence>
<dbReference type="EMBL" id="JAUDCK010000005">
    <property type="protein sequence ID" value="MDM8195174.1"/>
    <property type="molecule type" value="Genomic_DNA"/>
</dbReference>
<dbReference type="RefSeq" id="WP_289527242.1">
    <property type="nucleotide sequence ID" value="NZ_JAUDCK010000005.1"/>
</dbReference>
<gene>
    <name evidence="7 8" type="primary">trmB</name>
    <name evidence="8" type="ORF">QUV98_02450</name>
</gene>
<dbReference type="HAMAP" id="MF_01057">
    <property type="entry name" value="tRNA_methyltr_TrmB"/>
    <property type="match status" value="1"/>
</dbReference>
<feature type="binding site" evidence="7">
    <location>
        <position position="156"/>
    </location>
    <ligand>
        <name>substrate</name>
    </ligand>
</feature>
<evidence type="ECO:0000313" key="8">
    <source>
        <dbReference type="EMBL" id="MDM8195174.1"/>
    </source>
</evidence>
<accession>A0ABT7UGA3</accession>